<name>A0A540VJF8_9CHLR</name>
<proteinExistence type="predicted"/>
<evidence type="ECO:0000259" key="1">
    <source>
        <dbReference type="Pfam" id="PF21818"/>
    </source>
</evidence>
<gene>
    <name evidence="2" type="ORF">FKZ61_08840</name>
</gene>
<evidence type="ECO:0000313" key="2">
    <source>
        <dbReference type="EMBL" id="TQE96253.1"/>
    </source>
</evidence>
<feature type="domain" description="DUF6884" evidence="1">
    <location>
        <begin position="2"/>
        <end position="125"/>
    </location>
</feature>
<protein>
    <recommendedName>
        <fullName evidence="1">DUF6884 domain-containing protein</fullName>
    </recommendedName>
</protein>
<dbReference type="InterPro" id="IPR049251">
    <property type="entry name" value="DUF6884"/>
</dbReference>
<dbReference type="InParanoid" id="A0A540VJF8"/>
<dbReference type="EMBL" id="VIGC01000009">
    <property type="protein sequence ID" value="TQE96253.1"/>
    <property type="molecule type" value="Genomic_DNA"/>
</dbReference>
<evidence type="ECO:0000313" key="3">
    <source>
        <dbReference type="Proteomes" id="UP000317371"/>
    </source>
</evidence>
<reference evidence="2 3" key="1">
    <citation type="submission" date="2019-06" db="EMBL/GenBank/DDBJ databases">
        <title>Genome sequence of Litorilinea aerophila BAA-2444.</title>
        <authorList>
            <person name="Maclea K.S."/>
            <person name="Maurais E.G."/>
            <person name="Iannazzi L.C."/>
        </authorList>
    </citation>
    <scope>NUCLEOTIDE SEQUENCE [LARGE SCALE GENOMIC DNA]</scope>
    <source>
        <strain evidence="2 3">ATCC BAA-2444</strain>
    </source>
</reference>
<comment type="caution">
    <text evidence="2">The sequence shown here is derived from an EMBL/GenBank/DDBJ whole genome shotgun (WGS) entry which is preliminary data.</text>
</comment>
<dbReference type="AlphaFoldDB" id="A0A540VJF8"/>
<dbReference type="Proteomes" id="UP000317371">
    <property type="component" value="Unassembled WGS sequence"/>
</dbReference>
<accession>A0A540VJF8</accession>
<sequence length="129" mass="15192">MSKKLPHRAKARDLYVSPLFRMNLKYAQRFSPKQVFILSAKYGLVELDEEIEPYDVTLNSMSARGRRNWARKVVAQLQEYCDLEKDHFVILAGQKYRQYLLSHLKSYEVPLAGLPIGKQLQFLKRETSW</sequence>
<dbReference type="OrthoDB" id="1493562at2"/>
<keyword evidence="3" id="KW-1185">Reference proteome</keyword>
<dbReference type="Pfam" id="PF21818">
    <property type="entry name" value="DUF6884"/>
    <property type="match status" value="1"/>
</dbReference>
<organism evidence="2 3">
    <name type="scientific">Litorilinea aerophila</name>
    <dbReference type="NCBI Taxonomy" id="1204385"/>
    <lineage>
        <taxon>Bacteria</taxon>
        <taxon>Bacillati</taxon>
        <taxon>Chloroflexota</taxon>
        <taxon>Caldilineae</taxon>
        <taxon>Caldilineales</taxon>
        <taxon>Caldilineaceae</taxon>
        <taxon>Litorilinea</taxon>
    </lineage>
</organism>